<feature type="compositionally biased region" description="Low complexity" evidence="11">
    <location>
        <begin position="358"/>
        <end position="367"/>
    </location>
</feature>
<dbReference type="STRING" id="1214573.A0A0G2FP31"/>
<dbReference type="PANTHER" id="PTHR13266:SF1">
    <property type="entry name" value="PROTEASOME INHIBITOR PI31 SUBUNIT"/>
    <property type="match status" value="1"/>
</dbReference>
<sequence length="406" mass="43183">MIDMATNPLSPQNVLQGMADALPTHQKDDSTSDMSSSAEAIALFTHSCMIKLGFRLLSFNEDQKNGTHCLPPRARPDVLELTCPSETECQALAPRLPPKWNASVSSYSFLYAHNQSSMHFVLKVDRMGGKAEIRGLAVGDERIVRLEVIPRDYVSGSALPLRIAIDADGNEDRSDLSSKLQNVFISPERIADLATLLKINIIQKLIPGLQKEGYEDTNHDDRASLQDADRQGREGPSNPRPPPPQLPEPARPYPYDDPLAAPPRRPVPAGEFAPPDFEDEFEINRPPRGPLRMPGDGQSPFNIGHDDLHPPGLGPHDPLRGSFVPGGGLPRPGGMGGGMHPTFDDPLFQGPGGGGQAGYDPQAPPGARWDPLGPGGPGPRFGGGGRPGGGGGGFGGGSNPFGGDII</sequence>
<feature type="compositionally biased region" description="Basic and acidic residues" evidence="11">
    <location>
        <begin position="212"/>
        <end position="233"/>
    </location>
</feature>
<accession>A0A0G2FP31</accession>
<dbReference type="InterPro" id="IPR045128">
    <property type="entry name" value="PI31-like"/>
</dbReference>
<keyword evidence="4" id="KW-0488">Methylation</keyword>
<dbReference type="InterPro" id="IPR021625">
    <property type="entry name" value="PI31_Prot_N"/>
</dbReference>
<dbReference type="Pfam" id="PF08577">
    <property type="entry name" value="PI31_Prot_C"/>
    <property type="match status" value="1"/>
</dbReference>
<feature type="region of interest" description="Disordered" evidence="11">
    <location>
        <begin position="325"/>
        <end position="406"/>
    </location>
</feature>
<comment type="similarity">
    <text evidence="3">Belongs to the proteasome inhibitor PI31 family.</text>
</comment>
<comment type="caution">
    <text evidence="14">The sequence shown here is derived from an EMBL/GenBank/DDBJ whole genome shotgun (WGS) entry which is preliminary data.</text>
</comment>
<evidence type="ECO:0000256" key="2">
    <source>
        <dbReference type="ARBA" id="ARBA00004496"/>
    </source>
</evidence>
<keyword evidence="7" id="KW-0256">Endoplasmic reticulum</keyword>
<evidence type="ECO:0000313" key="14">
    <source>
        <dbReference type="EMBL" id="KKY35791.1"/>
    </source>
</evidence>
<evidence type="ECO:0000256" key="3">
    <source>
        <dbReference type="ARBA" id="ARBA00006405"/>
    </source>
</evidence>
<dbReference type="GO" id="GO:0005783">
    <property type="term" value="C:endoplasmic reticulum"/>
    <property type="evidence" value="ECO:0007669"/>
    <property type="project" value="UniProtKB-SubCell"/>
</dbReference>
<dbReference type="Pfam" id="PF11566">
    <property type="entry name" value="PI31_Prot_N"/>
    <property type="match status" value="1"/>
</dbReference>
<evidence type="ECO:0000256" key="7">
    <source>
        <dbReference type="ARBA" id="ARBA00022824"/>
    </source>
</evidence>
<evidence type="ECO:0000256" key="6">
    <source>
        <dbReference type="ARBA" id="ARBA00022553"/>
    </source>
</evidence>
<evidence type="ECO:0000256" key="8">
    <source>
        <dbReference type="ARBA" id="ARBA00022942"/>
    </source>
</evidence>
<dbReference type="Gene3D" id="3.40.1000.30">
    <property type="match status" value="1"/>
</dbReference>
<name>A0A0G2FP31_9PEZI</name>
<evidence type="ECO:0000259" key="12">
    <source>
        <dbReference type="Pfam" id="PF08577"/>
    </source>
</evidence>
<feature type="compositionally biased region" description="Pro residues" evidence="11">
    <location>
        <begin position="238"/>
        <end position="252"/>
    </location>
</feature>
<dbReference type="GO" id="GO:0043161">
    <property type="term" value="P:proteasome-mediated ubiquitin-dependent protein catabolic process"/>
    <property type="evidence" value="ECO:0007669"/>
    <property type="project" value="InterPro"/>
</dbReference>
<feature type="domain" description="PI31 proteasome regulator C-terminal" evidence="12">
    <location>
        <begin position="303"/>
        <end position="374"/>
    </location>
</feature>
<feature type="domain" description="PI31 proteasome regulator N-terminal" evidence="13">
    <location>
        <begin position="31"/>
        <end position="212"/>
    </location>
</feature>
<evidence type="ECO:0000256" key="4">
    <source>
        <dbReference type="ARBA" id="ARBA00022481"/>
    </source>
</evidence>
<proteinExistence type="inferred from homology"/>
<feature type="compositionally biased region" description="Gly residues" evidence="11">
    <location>
        <begin position="325"/>
        <end position="339"/>
    </location>
</feature>
<keyword evidence="6" id="KW-0597">Phosphoprotein</keyword>
<keyword evidence="8 14" id="KW-0647">Proteasome</keyword>
<evidence type="ECO:0000256" key="9">
    <source>
        <dbReference type="ARBA" id="ARBA00022990"/>
    </source>
</evidence>
<evidence type="ECO:0000256" key="5">
    <source>
        <dbReference type="ARBA" id="ARBA00022490"/>
    </source>
</evidence>
<gene>
    <name evidence="14" type="ORF">UCDDA912_g04179</name>
</gene>
<comment type="subcellular location">
    <subcellularLocation>
        <location evidence="2">Cytoplasm</location>
    </subcellularLocation>
    <subcellularLocation>
        <location evidence="1">Endoplasmic reticulum</location>
    </subcellularLocation>
</comment>
<evidence type="ECO:0000259" key="13">
    <source>
        <dbReference type="Pfam" id="PF11566"/>
    </source>
</evidence>
<dbReference type="PANTHER" id="PTHR13266">
    <property type="entry name" value="PROTEASOME INHIBITOR"/>
    <property type="match status" value="1"/>
</dbReference>
<keyword evidence="9" id="KW-0007">Acetylation</keyword>
<evidence type="ECO:0000256" key="11">
    <source>
        <dbReference type="SAM" id="MobiDB-lite"/>
    </source>
</evidence>
<dbReference type="GO" id="GO:0004866">
    <property type="term" value="F:endopeptidase inhibitor activity"/>
    <property type="evidence" value="ECO:0007669"/>
    <property type="project" value="InterPro"/>
</dbReference>
<protein>
    <submittedName>
        <fullName evidence="14">Putative pi31 proteasome regulator</fullName>
    </submittedName>
</protein>
<organism evidence="14 15">
    <name type="scientific">Diaporthe ampelina</name>
    <dbReference type="NCBI Taxonomy" id="1214573"/>
    <lineage>
        <taxon>Eukaryota</taxon>
        <taxon>Fungi</taxon>
        <taxon>Dikarya</taxon>
        <taxon>Ascomycota</taxon>
        <taxon>Pezizomycotina</taxon>
        <taxon>Sordariomycetes</taxon>
        <taxon>Sordariomycetidae</taxon>
        <taxon>Diaporthales</taxon>
        <taxon>Diaporthaceae</taxon>
        <taxon>Diaporthe</taxon>
    </lineage>
</organism>
<dbReference type="Proteomes" id="UP000034680">
    <property type="component" value="Unassembled WGS sequence"/>
</dbReference>
<dbReference type="OrthoDB" id="68090at2759"/>
<dbReference type="EMBL" id="LCUC01000145">
    <property type="protein sequence ID" value="KKY35791.1"/>
    <property type="molecule type" value="Genomic_DNA"/>
</dbReference>
<evidence type="ECO:0000256" key="1">
    <source>
        <dbReference type="ARBA" id="ARBA00004240"/>
    </source>
</evidence>
<keyword evidence="5" id="KW-0963">Cytoplasm</keyword>
<reference evidence="14 15" key="1">
    <citation type="submission" date="2015-05" db="EMBL/GenBank/DDBJ databases">
        <title>Distinctive expansion of gene families associated with plant cell wall degradation and secondary metabolism in the genomes of grapevine trunk pathogens.</title>
        <authorList>
            <person name="Lawrence D.P."/>
            <person name="Travadon R."/>
            <person name="Rolshausen P.E."/>
            <person name="Baumgartner K."/>
        </authorList>
    </citation>
    <scope>NUCLEOTIDE SEQUENCE [LARGE SCALE GENOMIC DNA]</scope>
    <source>
        <strain evidence="14">DA912</strain>
    </source>
</reference>
<reference evidence="14 15" key="2">
    <citation type="submission" date="2015-05" db="EMBL/GenBank/DDBJ databases">
        <authorList>
            <person name="Morales-Cruz A."/>
            <person name="Amrine K.C."/>
            <person name="Cantu D."/>
        </authorList>
    </citation>
    <scope>NUCLEOTIDE SEQUENCE [LARGE SCALE GENOMIC DNA]</scope>
    <source>
        <strain evidence="14">DA912</strain>
    </source>
</reference>
<dbReference type="GO" id="GO:0070628">
    <property type="term" value="F:proteasome binding"/>
    <property type="evidence" value="ECO:0007669"/>
    <property type="project" value="InterPro"/>
</dbReference>
<feature type="region of interest" description="Disordered" evidence="11">
    <location>
        <begin position="212"/>
        <end position="297"/>
    </location>
</feature>
<keyword evidence="15" id="KW-1185">Reference proteome</keyword>
<dbReference type="AlphaFoldDB" id="A0A0G2FP31"/>
<dbReference type="InterPro" id="IPR013886">
    <property type="entry name" value="PI31_Prot_C"/>
</dbReference>
<dbReference type="GO" id="GO:0000502">
    <property type="term" value="C:proteasome complex"/>
    <property type="evidence" value="ECO:0007669"/>
    <property type="project" value="UniProtKB-KW"/>
</dbReference>
<evidence type="ECO:0000256" key="10">
    <source>
        <dbReference type="ARBA" id="ARBA00024805"/>
    </source>
</evidence>
<evidence type="ECO:0000313" key="15">
    <source>
        <dbReference type="Proteomes" id="UP000034680"/>
    </source>
</evidence>
<comment type="function">
    <text evidence="10">Plays an important role in control of proteasome function. Inhibits the hydrolysis of protein and peptide substrates by the 20S proteasome. Also inhibits the activation of the proteasome by the proteasome regulatory proteins PA700 and PA28.</text>
</comment>
<feature type="compositionally biased region" description="Gly residues" evidence="11">
    <location>
        <begin position="373"/>
        <end position="406"/>
    </location>
</feature>